<organism evidence="1 2">
    <name type="scientific">Trichinella spiralis</name>
    <name type="common">Trichina worm</name>
    <dbReference type="NCBI Taxonomy" id="6334"/>
    <lineage>
        <taxon>Eukaryota</taxon>
        <taxon>Metazoa</taxon>
        <taxon>Ecdysozoa</taxon>
        <taxon>Nematoda</taxon>
        <taxon>Enoplea</taxon>
        <taxon>Dorylaimia</taxon>
        <taxon>Trichinellida</taxon>
        <taxon>Trichinellidae</taxon>
        <taxon>Trichinella</taxon>
    </lineage>
</organism>
<keyword evidence="2" id="KW-1185">Reference proteome</keyword>
<name>A0ABR3KGC6_TRISP</name>
<evidence type="ECO:0000313" key="1">
    <source>
        <dbReference type="EMBL" id="KAL1236926.1"/>
    </source>
</evidence>
<proteinExistence type="predicted"/>
<reference evidence="1 2" key="1">
    <citation type="submission" date="2024-07" db="EMBL/GenBank/DDBJ databases">
        <title>Enhanced genomic and transcriptomic resources for Trichinella pseudospiralis and T. spiralis underpin the discovery of pronounced molecular differences between stages and species.</title>
        <authorList>
            <person name="Pasi K.K."/>
            <person name="La Rosa G."/>
            <person name="Gomez-Morales M.A."/>
            <person name="Tosini F."/>
            <person name="Sumanam S."/>
            <person name="Young N.D."/>
            <person name="Chang B.C."/>
            <person name="Robin G.B."/>
        </authorList>
    </citation>
    <scope>NUCLEOTIDE SEQUENCE [LARGE SCALE GENOMIC DNA]</scope>
    <source>
        <strain evidence="1">ISS534</strain>
    </source>
</reference>
<evidence type="ECO:0000313" key="2">
    <source>
        <dbReference type="Proteomes" id="UP001558632"/>
    </source>
</evidence>
<gene>
    <name evidence="1" type="ORF">TSPI_08607</name>
</gene>
<dbReference type="EMBL" id="JBEUSY010000358">
    <property type="protein sequence ID" value="KAL1236926.1"/>
    <property type="molecule type" value="Genomic_DNA"/>
</dbReference>
<comment type="caution">
    <text evidence="1">The sequence shown here is derived from an EMBL/GenBank/DDBJ whole genome shotgun (WGS) entry which is preliminary data.</text>
</comment>
<sequence>MVSDPMVPADSADMKPRVDDHFVSVQLMKALAKISSFATYSYCICKVEKEIALVLLHIRRPSWVARAFRLSKKHRIAAGNEMRSRRGINFSSTFTVAASKSRTERKDLTRTLTPTAPSGVW</sequence>
<protein>
    <submittedName>
        <fullName evidence="1">Uncharacterized protein</fullName>
    </submittedName>
</protein>
<accession>A0ABR3KGC6</accession>
<dbReference type="Proteomes" id="UP001558632">
    <property type="component" value="Unassembled WGS sequence"/>
</dbReference>